<keyword evidence="1" id="KW-0998">Cell outer membrane</keyword>
<gene>
    <name evidence="4" type="ORF">KUV50_18490</name>
</gene>
<feature type="signal peptide" evidence="2">
    <location>
        <begin position="1"/>
        <end position="21"/>
    </location>
</feature>
<dbReference type="InterPro" id="IPR039426">
    <property type="entry name" value="TonB-dep_rcpt-like"/>
</dbReference>
<keyword evidence="1" id="KW-1134">Transmembrane beta strand</keyword>
<accession>A0A953LBV0</accession>
<feature type="domain" description="TonB-dependent receptor plug" evidence="3">
    <location>
        <begin position="246"/>
        <end position="353"/>
    </location>
</feature>
<dbReference type="InterPro" id="IPR037066">
    <property type="entry name" value="Plug_dom_sf"/>
</dbReference>
<keyword evidence="5" id="KW-1185">Reference proteome</keyword>
<dbReference type="NCBIfam" id="TIGR04057">
    <property type="entry name" value="SusC_RagA_signa"/>
    <property type="match status" value="1"/>
</dbReference>
<dbReference type="AlphaFoldDB" id="A0A953LBV0"/>
<keyword evidence="1" id="KW-0812">Transmembrane</keyword>
<proteinExistence type="inferred from homology"/>
<dbReference type="RefSeq" id="WP_222581698.1">
    <property type="nucleotide sequence ID" value="NZ_JAHVHU010000024.1"/>
</dbReference>
<keyword evidence="2" id="KW-0732">Signal</keyword>
<comment type="subcellular location">
    <subcellularLocation>
        <location evidence="1">Cell outer membrane</location>
        <topology evidence="1">Multi-pass membrane protein</topology>
    </subcellularLocation>
</comment>
<evidence type="ECO:0000313" key="4">
    <source>
        <dbReference type="EMBL" id="MBY5960148.1"/>
    </source>
</evidence>
<dbReference type="Gene3D" id="2.170.130.10">
    <property type="entry name" value="TonB-dependent receptor, plug domain"/>
    <property type="match status" value="1"/>
</dbReference>
<evidence type="ECO:0000256" key="2">
    <source>
        <dbReference type="SAM" id="SignalP"/>
    </source>
</evidence>
<dbReference type="GO" id="GO:0009279">
    <property type="term" value="C:cell outer membrane"/>
    <property type="evidence" value="ECO:0007669"/>
    <property type="project" value="UniProtKB-SubCell"/>
</dbReference>
<evidence type="ECO:0000256" key="1">
    <source>
        <dbReference type="PROSITE-ProRule" id="PRU01360"/>
    </source>
</evidence>
<protein>
    <submittedName>
        <fullName evidence="4">TonB-dependent receptor</fullName>
    </submittedName>
</protein>
<evidence type="ECO:0000313" key="5">
    <source>
        <dbReference type="Proteomes" id="UP000753961"/>
    </source>
</evidence>
<feature type="chain" id="PRO_5037246021" evidence="2">
    <location>
        <begin position="22"/>
        <end position="1201"/>
    </location>
</feature>
<dbReference type="SUPFAM" id="SSF56935">
    <property type="entry name" value="Porins"/>
    <property type="match status" value="1"/>
</dbReference>
<keyword evidence="1" id="KW-0813">Transport</keyword>
<dbReference type="EMBL" id="JAHVHU010000024">
    <property type="protein sequence ID" value="MBY5960148.1"/>
    <property type="molecule type" value="Genomic_DNA"/>
</dbReference>
<sequence length="1201" mass="133969">MMKIKLWVLILTLLLAGYSPGFTSNNAPDGEIALLTAISLLSKKYDVYFTYDRTLVDDINVEYDEDSKTSIDDELEVLLSKTDLKFKVFKSEFVVIYKDTEEGLESLKEMMKHFKKIIDEKDAVEATVSNNVRSGSSRLLPAWVPPLRQLTGVAINVSGKVTDEDGQPLIGVNITVKNKNIGTSSDFDGMYTLSDVDANDVLVFSYIGYRKVETPVDGRTTIDVRMLTDTETLEEVVVVGYGTQKKENISGAVDYIDGREIENRPVANVMQGLQGISPGLNINYAGGTPGTKPTINIRGFTSINGGSPLVVIDGIASSYDDLLRINPGDIESYSVLKDAASAAIYGAKAAYGVILITTKSGSDGKTKIEYRNYMAWGKPTVLPEPVTDPYIFSRVKEIGSNNTPWDYINYSDEHFRWAKERSEDPSIEEVRLDPEDPTKWAYMGDNNWNDYFLNNSAMSYNHSLAFSGGYSFEDGRKIGYYLSGDLTNENGLNKLTDDYYNRNGLRAKLNFDPLTWLELNNNTSIYQTERARPRTNLTDLYYRIPIDVAENPDGTWANTDVGRLAASLVDGGKNLNTLTGFQNILSANANFFENALTVTGRVSFKKELWKYGRYTTQYQIGFGPDDVRTEGGTGGVGETNGQLNNTILDLFATYSKTDGNHFFKILGGVNQEDYSFSSLAASKDVLISSSLPYINLTSGEPTIDAGYSSYATRSVFGRLNYHYQDRYLLELNGRYDGSSRFPKDGRWGFFPSVSLGYVISEEPFIKNLFSGAEPFVKIRASYGDLGNQEVGNFAYIQTLGTGNSTYIIDGTQPTVITGGAPSLQIDPTNYTWERVSTLNFGADIGFFEGKLQGAFDIYNRKTLGMLTAGQELPAVLGSSVPRQNIADLETKGWEASVSYRNAVSLAGKPFDFDVKFIVSDSRSWITKFQNDLNLFSGWREGQEIGELWGLESDGLFTNQEEIDALDESEIIPWGALTIVPGWPKYIDQDGNGAIQKGRSSDDPKDLVKIGNTSSRYRVGANMSGMWNGFDVSLFLQGVLKRDFYPKHYLYWGPYQQPYANVYPWNLDFYRPEGDSESLRKQHSQSYLDAGLAEQNLDSQFPVLQSWLADNNYGGAGLDIPQTSHLLNGAYVRVKNLTLGYTLPAKLTEKVRVSRFRLFFTGENLFEFSPIKEFMDPEAVEDGYGWAYPFQRKISFGLNINF</sequence>
<keyword evidence="1" id="KW-0472">Membrane</keyword>
<dbReference type="InterPro" id="IPR023996">
    <property type="entry name" value="TonB-dep_OMP_SusC/RagA"/>
</dbReference>
<dbReference type="InterPro" id="IPR012910">
    <property type="entry name" value="Plug_dom"/>
</dbReference>
<dbReference type="Proteomes" id="UP000753961">
    <property type="component" value="Unassembled WGS sequence"/>
</dbReference>
<dbReference type="Gene3D" id="2.60.40.1120">
    <property type="entry name" value="Carboxypeptidase-like, regulatory domain"/>
    <property type="match status" value="1"/>
</dbReference>
<dbReference type="SUPFAM" id="SSF49464">
    <property type="entry name" value="Carboxypeptidase regulatory domain-like"/>
    <property type="match status" value="1"/>
</dbReference>
<reference evidence="4" key="1">
    <citation type="submission" date="2021-06" db="EMBL/GenBank/DDBJ databases">
        <title>44 bacteria genomes isolated from Dapeng, Shenzhen.</title>
        <authorList>
            <person name="Zheng W."/>
            <person name="Yu S."/>
            <person name="Huang Y."/>
        </authorList>
    </citation>
    <scope>NUCLEOTIDE SEQUENCE</scope>
    <source>
        <strain evidence="4">DP5N28-2</strain>
    </source>
</reference>
<comment type="similarity">
    <text evidence="1">Belongs to the TonB-dependent receptor family.</text>
</comment>
<dbReference type="InterPro" id="IPR008969">
    <property type="entry name" value="CarboxyPept-like_regulatory"/>
</dbReference>
<name>A0A953LBV0_9BACT</name>
<dbReference type="NCBIfam" id="TIGR04056">
    <property type="entry name" value="OMP_RagA_SusC"/>
    <property type="match status" value="1"/>
</dbReference>
<dbReference type="InterPro" id="IPR023997">
    <property type="entry name" value="TonB-dep_OMP_SusC/RagA_CS"/>
</dbReference>
<dbReference type="Pfam" id="PF07715">
    <property type="entry name" value="Plug"/>
    <property type="match status" value="1"/>
</dbReference>
<dbReference type="Pfam" id="PF13715">
    <property type="entry name" value="CarbopepD_reg_2"/>
    <property type="match status" value="1"/>
</dbReference>
<dbReference type="PROSITE" id="PS52016">
    <property type="entry name" value="TONB_DEPENDENT_REC_3"/>
    <property type="match status" value="1"/>
</dbReference>
<evidence type="ECO:0000259" key="3">
    <source>
        <dbReference type="Pfam" id="PF07715"/>
    </source>
</evidence>
<comment type="caution">
    <text evidence="4">The sequence shown here is derived from an EMBL/GenBank/DDBJ whole genome shotgun (WGS) entry which is preliminary data.</text>
</comment>
<organism evidence="4 5">
    <name type="scientific">Membranihabitans marinus</name>
    <dbReference type="NCBI Taxonomy" id="1227546"/>
    <lineage>
        <taxon>Bacteria</taxon>
        <taxon>Pseudomonadati</taxon>
        <taxon>Bacteroidota</taxon>
        <taxon>Saprospiria</taxon>
        <taxon>Saprospirales</taxon>
        <taxon>Saprospiraceae</taxon>
        <taxon>Membranihabitans</taxon>
    </lineage>
</organism>
<keyword evidence="4" id="KW-0675">Receptor</keyword>